<dbReference type="CDD" id="cd24049">
    <property type="entry name" value="ASKHA_NBD_PilM"/>
    <property type="match status" value="1"/>
</dbReference>
<dbReference type="Proteomes" id="UP001564408">
    <property type="component" value="Unassembled WGS sequence"/>
</dbReference>
<dbReference type="InterPro" id="IPR043129">
    <property type="entry name" value="ATPase_NBD"/>
</dbReference>
<sequence length="359" mass="38145">MIFGLGRKQPPPLGIDIGSTAIKLVELSRADRASGAGHQVTRYAIEPLVPSAMAEKKIADIEAVGQGIARALRRAGSKTKRAAVAISGSAVITKTITLAGGLSEADIEAQIQLEADQYIPFPLEEVNIDFDIIGPSPANPGMVDVLLAATRRENVEDRIAALEAAGLKAEIVDVEAYAMELACNQILGGGPFAEPSVQTLAVADIGATTTTLHVMRNGQVAYTREQKFGGLQLINEVQQRHGISRDEATTKVVNGDWPAGFETEILTPFREAMVQQIGRALQFFYSATTINRVDRILLAGAAASLPKLDRLIAERLEITTSVGNPFAHMTISKDLSSTALNRDAPALMIAAGLALRGCL</sequence>
<comment type="caution">
    <text evidence="2">The sequence shown here is derived from an EMBL/GenBank/DDBJ whole genome shotgun (WGS) entry which is preliminary data.</text>
</comment>
<dbReference type="RefSeq" id="WP_369665938.1">
    <property type="nucleotide sequence ID" value="NZ_JBDKXB010000003.1"/>
</dbReference>
<dbReference type="PANTHER" id="PTHR32432">
    <property type="entry name" value="CELL DIVISION PROTEIN FTSA-RELATED"/>
    <property type="match status" value="1"/>
</dbReference>
<dbReference type="Pfam" id="PF11104">
    <property type="entry name" value="PilM_2"/>
    <property type="match status" value="1"/>
</dbReference>
<evidence type="ECO:0000259" key="1">
    <source>
        <dbReference type="SMART" id="SM00842"/>
    </source>
</evidence>
<accession>A0ABV4BBB7</accession>
<evidence type="ECO:0000313" key="2">
    <source>
        <dbReference type="EMBL" id="MEY6431557.1"/>
    </source>
</evidence>
<dbReference type="SMART" id="SM00842">
    <property type="entry name" value="FtsA"/>
    <property type="match status" value="1"/>
</dbReference>
<reference evidence="2 3" key="1">
    <citation type="submission" date="2024-05" db="EMBL/GenBank/DDBJ databases">
        <title>Genome Sequence and Characterization of the New Strain Purple Sulfur Bacterium of Genus Thioalkalicoccus.</title>
        <authorList>
            <person name="Bryantseva I.A."/>
            <person name="Kyndt J.A."/>
            <person name="Imhoff J.F."/>
        </authorList>
    </citation>
    <scope>NUCLEOTIDE SEQUENCE [LARGE SCALE GENOMIC DNA]</scope>
    <source>
        <strain evidence="2 3">Um2</strain>
    </source>
</reference>
<proteinExistence type="predicted"/>
<dbReference type="EMBL" id="JBDKXB010000003">
    <property type="protein sequence ID" value="MEY6431557.1"/>
    <property type="molecule type" value="Genomic_DNA"/>
</dbReference>
<dbReference type="InterPro" id="IPR005883">
    <property type="entry name" value="PilM"/>
</dbReference>
<dbReference type="Gene3D" id="3.30.1490.300">
    <property type="match status" value="1"/>
</dbReference>
<protein>
    <submittedName>
        <fullName evidence="2">Pilus assembly protein PilM</fullName>
    </submittedName>
</protein>
<keyword evidence="3" id="KW-1185">Reference proteome</keyword>
<dbReference type="PANTHER" id="PTHR32432:SF3">
    <property type="entry name" value="ETHANOLAMINE UTILIZATION PROTEIN EUTJ"/>
    <property type="match status" value="1"/>
</dbReference>
<dbReference type="InterPro" id="IPR003494">
    <property type="entry name" value="SHS2_FtsA"/>
</dbReference>
<organism evidence="2 3">
    <name type="scientific">Thioalkalicoccus limnaeus</name>
    <dbReference type="NCBI Taxonomy" id="120681"/>
    <lineage>
        <taxon>Bacteria</taxon>
        <taxon>Pseudomonadati</taxon>
        <taxon>Pseudomonadota</taxon>
        <taxon>Gammaproteobacteria</taxon>
        <taxon>Chromatiales</taxon>
        <taxon>Chromatiaceae</taxon>
        <taxon>Thioalkalicoccus</taxon>
    </lineage>
</organism>
<dbReference type="SUPFAM" id="SSF53067">
    <property type="entry name" value="Actin-like ATPase domain"/>
    <property type="match status" value="2"/>
</dbReference>
<name>A0ABV4BBB7_9GAMM</name>
<dbReference type="Gene3D" id="3.30.420.40">
    <property type="match status" value="2"/>
</dbReference>
<dbReference type="PIRSF" id="PIRSF019169">
    <property type="entry name" value="PilM"/>
    <property type="match status" value="1"/>
</dbReference>
<feature type="domain" description="SHS2" evidence="1">
    <location>
        <begin position="12"/>
        <end position="183"/>
    </location>
</feature>
<gene>
    <name evidence="2" type="ORF">ABC977_03940</name>
</gene>
<evidence type="ECO:0000313" key="3">
    <source>
        <dbReference type="Proteomes" id="UP001564408"/>
    </source>
</evidence>
<dbReference type="NCBIfam" id="TIGR01175">
    <property type="entry name" value="pilM"/>
    <property type="match status" value="1"/>
</dbReference>
<dbReference type="InterPro" id="IPR050696">
    <property type="entry name" value="FtsA/MreB"/>
</dbReference>